<evidence type="ECO:0000256" key="3">
    <source>
        <dbReference type="ARBA" id="ARBA00022670"/>
    </source>
</evidence>
<feature type="domain" description="Peptidase M13 C-terminal" evidence="10">
    <location>
        <begin position="615"/>
        <end position="826"/>
    </location>
</feature>
<evidence type="ECO:0000256" key="7">
    <source>
        <dbReference type="ARBA" id="ARBA00023049"/>
    </source>
</evidence>
<reference evidence="12" key="1">
    <citation type="submission" date="2014-07" db="EMBL/GenBank/DDBJ databases">
        <authorList>
            <person name="Martin A.A"/>
            <person name="De Silva N."/>
        </authorList>
    </citation>
    <scope>NUCLEOTIDE SEQUENCE</scope>
</reference>
<dbReference type="PANTHER" id="PTHR11733">
    <property type="entry name" value="ZINC METALLOPROTEASE FAMILY M13 NEPRILYSIN-RELATED"/>
    <property type="match status" value="1"/>
</dbReference>
<comment type="similarity">
    <text evidence="2">Belongs to the peptidase M13 family.</text>
</comment>
<evidence type="ECO:0000256" key="4">
    <source>
        <dbReference type="ARBA" id="ARBA00022723"/>
    </source>
</evidence>
<evidence type="ECO:0000259" key="11">
    <source>
        <dbReference type="Pfam" id="PF05649"/>
    </source>
</evidence>
<dbReference type="InterPro" id="IPR008753">
    <property type="entry name" value="Peptidase_M13_N"/>
</dbReference>
<dbReference type="InterPro" id="IPR042089">
    <property type="entry name" value="Peptidase_M13_dom_2"/>
</dbReference>
<feature type="domain" description="Peptidase M13 C-terminal" evidence="10">
    <location>
        <begin position="2136"/>
        <end position="2349"/>
    </location>
</feature>
<feature type="domain" description="Peptidase M13 N-terminal" evidence="11">
    <location>
        <begin position="119"/>
        <end position="554"/>
    </location>
</feature>
<feature type="transmembrane region" description="Helical" evidence="9">
    <location>
        <begin position="12"/>
        <end position="34"/>
    </location>
</feature>
<dbReference type="InterPro" id="IPR024079">
    <property type="entry name" value="MetalloPept_cat_dom_sf"/>
</dbReference>
<feature type="compositionally biased region" description="Low complexity" evidence="8">
    <location>
        <begin position="37"/>
        <end position="56"/>
    </location>
</feature>
<accession>A0A0K0FFM3</accession>
<keyword evidence="5" id="KW-0378">Hydrolase</keyword>
<evidence type="ECO:0000313" key="13">
    <source>
        <dbReference type="WBParaSite" id="SVE_0766700.1"/>
    </source>
</evidence>
<feature type="compositionally biased region" description="Polar residues" evidence="8">
    <location>
        <begin position="57"/>
        <end position="99"/>
    </location>
</feature>
<dbReference type="SUPFAM" id="SSF55486">
    <property type="entry name" value="Metalloproteases ('zincins'), catalytic domain"/>
    <property type="match status" value="3"/>
</dbReference>
<dbReference type="GO" id="GO:0046872">
    <property type="term" value="F:metal ion binding"/>
    <property type="evidence" value="ECO:0007669"/>
    <property type="project" value="UniProtKB-KW"/>
</dbReference>
<dbReference type="InterPro" id="IPR000718">
    <property type="entry name" value="Peptidase_M13"/>
</dbReference>
<dbReference type="GO" id="GO:0004222">
    <property type="term" value="F:metalloendopeptidase activity"/>
    <property type="evidence" value="ECO:0007669"/>
    <property type="project" value="InterPro"/>
</dbReference>
<dbReference type="Proteomes" id="UP000035680">
    <property type="component" value="Unassembled WGS sequence"/>
</dbReference>
<evidence type="ECO:0000256" key="1">
    <source>
        <dbReference type="ARBA" id="ARBA00001947"/>
    </source>
</evidence>
<dbReference type="CDD" id="cd08662">
    <property type="entry name" value="M13"/>
    <property type="match status" value="3"/>
</dbReference>
<feature type="region of interest" description="Disordered" evidence="8">
    <location>
        <begin position="37"/>
        <end position="99"/>
    </location>
</feature>
<reference evidence="13" key="2">
    <citation type="submission" date="2015-08" db="UniProtKB">
        <authorList>
            <consortium name="WormBaseParasite"/>
        </authorList>
    </citation>
    <scope>IDENTIFICATION</scope>
</reference>
<evidence type="ECO:0000259" key="10">
    <source>
        <dbReference type="Pfam" id="PF01431"/>
    </source>
</evidence>
<dbReference type="PRINTS" id="PR00786">
    <property type="entry name" value="NEPRILYSIN"/>
</dbReference>
<dbReference type="Gene3D" id="1.10.1380.10">
    <property type="entry name" value="Neutral endopeptidase , domain2"/>
    <property type="match status" value="3"/>
</dbReference>
<keyword evidence="7" id="KW-0482">Metalloprotease</keyword>
<feature type="domain" description="Peptidase M13 N-terminal" evidence="11">
    <location>
        <begin position="1655"/>
        <end position="2077"/>
    </location>
</feature>
<evidence type="ECO:0000256" key="9">
    <source>
        <dbReference type="SAM" id="Phobius"/>
    </source>
</evidence>
<proteinExistence type="inferred from homology"/>
<keyword evidence="4" id="KW-0479">Metal-binding</keyword>
<dbReference type="WBParaSite" id="SVE_0766700.1">
    <property type="protein sequence ID" value="SVE_0766700.1"/>
    <property type="gene ID" value="SVE_0766700"/>
</dbReference>
<keyword evidence="9" id="KW-0472">Membrane</keyword>
<comment type="cofactor">
    <cofactor evidence="1">
        <name>Zn(2+)</name>
        <dbReference type="ChEBI" id="CHEBI:29105"/>
    </cofactor>
</comment>
<keyword evidence="6" id="KW-0862">Zinc</keyword>
<keyword evidence="9" id="KW-0812">Transmembrane</keyword>
<keyword evidence="9" id="KW-1133">Transmembrane helix</keyword>
<dbReference type="PANTHER" id="PTHR11733:SF240">
    <property type="entry name" value="GH14155P-RELATED"/>
    <property type="match status" value="1"/>
</dbReference>
<feature type="domain" description="Peptidase M13 N-terminal" evidence="11">
    <location>
        <begin position="879"/>
        <end position="1325"/>
    </location>
</feature>
<keyword evidence="12" id="KW-1185">Reference proteome</keyword>
<keyword evidence="3" id="KW-0645">Protease</keyword>
<dbReference type="Pfam" id="PF01431">
    <property type="entry name" value="Peptidase_M13"/>
    <property type="match status" value="3"/>
</dbReference>
<evidence type="ECO:0000256" key="6">
    <source>
        <dbReference type="ARBA" id="ARBA00022833"/>
    </source>
</evidence>
<protein>
    <submittedName>
        <fullName evidence="13">Phosphate-regulating neutral endopeptidase (inferred by orthology to a human protein)</fullName>
    </submittedName>
</protein>
<evidence type="ECO:0000256" key="5">
    <source>
        <dbReference type="ARBA" id="ARBA00022801"/>
    </source>
</evidence>
<dbReference type="Gene3D" id="3.40.390.10">
    <property type="entry name" value="Collagenase (Catalytic Domain)"/>
    <property type="match status" value="3"/>
</dbReference>
<evidence type="ECO:0000256" key="2">
    <source>
        <dbReference type="ARBA" id="ARBA00007357"/>
    </source>
</evidence>
<organism evidence="12 13">
    <name type="scientific">Strongyloides venezuelensis</name>
    <name type="common">Threadworm</name>
    <dbReference type="NCBI Taxonomy" id="75913"/>
    <lineage>
        <taxon>Eukaryota</taxon>
        <taxon>Metazoa</taxon>
        <taxon>Ecdysozoa</taxon>
        <taxon>Nematoda</taxon>
        <taxon>Chromadorea</taxon>
        <taxon>Rhabditida</taxon>
        <taxon>Tylenchina</taxon>
        <taxon>Panagrolaimomorpha</taxon>
        <taxon>Strongyloidoidea</taxon>
        <taxon>Strongyloididae</taxon>
        <taxon>Strongyloides</taxon>
    </lineage>
</organism>
<sequence>MSSSGGKKKLLYFGIFLGIVLLLATLGVSIATLVTTKNNGNSNSSGNTNTESKSTTATSQGKSTGGVITSTTINSSSDKNPNSLNIPTPGTVQNSPSKQDAYNDVVKNLKASVDLTADPCNDFYQYACGNFNGSMSFDKVDDNNFALMANQIKKDSYITSNSPQPLITLKKYFNKCVDFQTNPGQLLNDGSIIKSIYKNLVTKIQTPFPLINQNANQPSQPSSDDLGRLIGLLSGVYRVDTFVTGYIDTNWEHPSKGYLFYIDQPTLTYSDTYYNKVWNTTDPTAVKGVISLMNDLSTILGVTLDQTVLTKDVNEIFNMEKMIASTMLTSDDVRRQYARSYVPMTVSQATRSYTKFNFTQYLNHVAAYASNDVQSLINSDNFKVIIMEGSRLSQVLDALTNPSSQNYISPRVFYNYLYYRVLVQQQGWFPLTSSSNLKKLNDFRTTRKHLTKSQGVRRTPHVDRFEQKDLSYAEFACASYTMEDIQYANARAFVDALYPTSNDRVTIRQNVGKLITSILSGFQSMLDGLDWMTQETKNGAYKKINNLVKNIAFPDWITDDLQLTQYYSALIFTDNDNYFTIEEKIAKFNSYIQFQYLLLSQTNRIDFSGPPGTVNAWYQPEVNSITFPGAILQRPFYDVNYPASINYGAMGVVAGHELTHGFDDEGVQWNDVGRLSTWMDNQSKINFTNMADCVVLEYSNFCPYLNTSEPCVDGAQTQGENIADNGGIHSAWRAYHNYVAFNGPDPQLDDPIFSQFTHDQLFFLSFAQVWCQVPPTQDQMIRQILVDPHSPSIYRVWGTVQNFPAFKTAFNCPDNTKYAPSNHCNVWVSDVNPSIGMPNNTGTLPDLNIPTPAVATKNQTKYEQYAELLAKSVDLTKNPCEDFYGYACGNFNDEDSFSKMDYGNLQVMATGLSKNNSNDSDAVKKVKQLYNKCISFTQNPNASIYNQIQAGLQYTTMTSIMKNNDMPLFTGKDFNMSMFKDFKYLANIMGKMSNLLTIDTLTPTYVDTNWKNPRGSQPYMVYVDQPALYYPWNFYTDLAWQTIKIGYAQKIQQAIQIIATFFNKQSPDPGTLAKFTQKVLEFERLFAKNMNINDTTRRQYTPMYNLYTVSNATAQFSSFSFKILFSIMASSDPLAGAKITNDNYIFSINEPQMLTNTLNYIQSMNQEQANDFANYLYLRVFLNIIDNGYLDSFGQQMFPDSYAFIEEDEESKVYRPIIGRPKIVISRSIKNYLKRQKIDDFTGAQIQCASLTLSTMQFANARVFVDELYPTNDAKASLREHVGKIANSILVGFRSMIDGLSWMQTSSKMAAYSKIDNLVKNIAYPDFVVDDTQLNNYYSKLVFDQNQVDINAYLISINLFNTQTQLEYLLYNNGTHRTDFNGPPGIVNAWYQPELNSITFPAGILQQPYYDINYPASVNFGAMGVVAGHELTHGFDDQGVQWNGNGELNPWIDDVSKKSFQKMADCVVQEYDKFCPLANTTYNPQCIIGAQTQGENIADNGGIHSAFRAYKAYVDFNGQDNRLPGLFASQFTHDQLFFLAFGQIWCRRPVSEKSTYNSLLTDVHSPAEYRVWGTIRNFPAFRIAFSCPLNSTEAPADHCNVWVTDISANTTTNGNSETNIPAPKYIYKSDDMNKFTAYSQSAQFFKYSLNITADPCNDFYNYACGSFQKPLSFNIYRDRNYGIISGAYDKINSNPSNSQPDAVKKAVKHYNACINTRSNSSLIASGQQIMKRFNNMVQQTGIKFDIMKQTPTSFDKTNLGTIMGYLSSVEGINTFITPMIDRNPNDNNYKLMFDQNTLVDGKLYYLGETFNKYTQASLTNTATYLFTNWLSLNGIQLASNYIQSVATKCVQFEYLLANNYSTDDITRRNFNRWNNPYDVNTLNNKFPFIDWNNFIKNLFNYANQPTLSSIVSNVLVLEVDQTTKLGNAFTSKQFSDADLSNYFLYRFLMNNAGILPSKKANQVKLFGHRHDSPVLGKQSREDMKRQLQTAFVDQTISNACAMENMWSLQYANARIFVDAIYPAQEDKQRIRNILQQYITNIKTGFQSMVDQLQWMDDASKVGAYKKILNLQINLAFPDFILNDNSLNQYYQHLALPNDYYDMLTTLTIFNNYLQYNYLTQNSVDRTDFLSAPATVNAWYQPELNSISIPAGILQQPYFDPNWPASVNYGAMGMIVGHELTHGFDDQGVQWDDQGYLKGWMDTNSSNGFKKMAQCVINEYNNFKPDILNNSSPNHVNGANTQGENIADNGGIHAGWRAYKNHIALNGQDLQLPDNLLSQYTHDQLFFLSFAQVWCQKPPTADALLKQILSDVHSPSQYRIWGTIQNFPAFRTAFNCPLGSAYGPVDHCKVWVPKNS</sequence>
<dbReference type="GO" id="GO:0005886">
    <property type="term" value="C:plasma membrane"/>
    <property type="evidence" value="ECO:0007669"/>
    <property type="project" value="TreeGrafter"/>
</dbReference>
<name>A0A0K0FFM3_STRVS</name>
<feature type="domain" description="Peptidase M13 C-terminal" evidence="10">
    <location>
        <begin position="1388"/>
        <end position="1601"/>
    </location>
</feature>
<dbReference type="PROSITE" id="PS51885">
    <property type="entry name" value="NEPRILYSIN"/>
    <property type="match status" value="2"/>
</dbReference>
<dbReference type="Pfam" id="PF05649">
    <property type="entry name" value="Peptidase_M13_N"/>
    <property type="match status" value="3"/>
</dbReference>
<evidence type="ECO:0000313" key="12">
    <source>
        <dbReference type="Proteomes" id="UP000035680"/>
    </source>
</evidence>
<evidence type="ECO:0000256" key="8">
    <source>
        <dbReference type="SAM" id="MobiDB-lite"/>
    </source>
</evidence>
<dbReference type="InterPro" id="IPR018497">
    <property type="entry name" value="Peptidase_M13_C"/>
</dbReference>
<dbReference type="GO" id="GO:0016485">
    <property type="term" value="P:protein processing"/>
    <property type="evidence" value="ECO:0007669"/>
    <property type="project" value="TreeGrafter"/>
</dbReference>